<evidence type="ECO:0000256" key="1">
    <source>
        <dbReference type="SAM" id="MobiDB-lite"/>
    </source>
</evidence>
<accession>A0A7W7RTK4</accession>
<proteinExistence type="predicted"/>
<protein>
    <recommendedName>
        <fullName evidence="5">DUF4352 domain-containing protein</fullName>
    </recommendedName>
</protein>
<feature type="region of interest" description="Disordered" evidence="1">
    <location>
        <begin position="27"/>
        <end position="82"/>
    </location>
</feature>
<keyword evidence="4" id="KW-1185">Reference proteome</keyword>
<gene>
    <name evidence="3" type="ORF">FHR32_002289</name>
</gene>
<evidence type="ECO:0000313" key="4">
    <source>
        <dbReference type="Proteomes" id="UP000534286"/>
    </source>
</evidence>
<name>A0A7W7RTK4_9ACTN</name>
<dbReference type="EMBL" id="JACHJU010000001">
    <property type="protein sequence ID" value="MBB4937984.1"/>
    <property type="molecule type" value="Genomic_DNA"/>
</dbReference>
<sequence length="203" mass="21376">MHRKIALAVAAPALAFLLTGCGMLPGSLQGGGGEEKQPGSQQKPPTTQAAEQETGQEAAAQETAPAQQDKVIASRKGSDDGSELRADIVGLVRQGRTITLNWNITNLNKDKDWFLHNKLSTGTLDYTVSGVALIDPVNAKRYRVARNGPGQDAQFVCSRTQGLQVKAGGSVSLYAVFGAPPPDVTKVNVEFPVIGVLTDVPIS</sequence>
<keyword evidence="2" id="KW-0732">Signal</keyword>
<evidence type="ECO:0000256" key="2">
    <source>
        <dbReference type="SAM" id="SignalP"/>
    </source>
</evidence>
<feature type="compositionally biased region" description="Low complexity" evidence="1">
    <location>
        <begin position="46"/>
        <end position="68"/>
    </location>
</feature>
<evidence type="ECO:0008006" key="5">
    <source>
        <dbReference type="Google" id="ProtNLM"/>
    </source>
</evidence>
<reference evidence="3 4" key="1">
    <citation type="submission" date="2020-08" db="EMBL/GenBank/DDBJ databases">
        <title>Sequencing the genomes of 1000 actinobacteria strains.</title>
        <authorList>
            <person name="Klenk H.-P."/>
        </authorList>
    </citation>
    <scope>NUCLEOTIDE SEQUENCE [LARGE SCALE GENOMIC DNA]</scope>
    <source>
        <strain evidence="3 4">DSM 43023</strain>
    </source>
</reference>
<comment type="caution">
    <text evidence="3">The sequence shown here is derived from an EMBL/GenBank/DDBJ whole genome shotgun (WGS) entry which is preliminary data.</text>
</comment>
<dbReference type="PROSITE" id="PS51257">
    <property type="entry name" value="PROKAR_LIPOPROTEIN"/>
    <property type="match status" value="1"/>
</dbReference>
<dbReference type="RefSeq" id="WP_184754260.1">
    <property type="nucleotide sequence ID" value="NZ_BAABEK010000014.1"/>
</dbReference>
<feature type="chain" id="PRO_5039543050" description="DUF4352 domain-containing protein" evidence="2">
    <location>
        <begin position="16"/>
        <end position="203"/>
    </location>
</feature>
<organism evidence="3 4">
    <name type="scientific">Streptosporangium album</name>
    <dbReference type="NCBI Taxonomy" id="47479"/>
    <lineage>
        <taxon>Bacteria</taxon>
        <taxon>Bacillati</taxon>
        <taxon>Actinomycetota</taxon>
        <taxon>Actinomycetes</taxon>
        <taxon>Streptosporangiales</taxon>
        <taxon>Streptosporangiaceae</taxon>
        <taxon>Streptosporangium</taxon>
    </lineage>
</organism>
<feature type="signal peptide" evidence="2">
    <location>
        <begin position="1"/>
        <end position="15"/>
    </location>
</feature>
<dbReference type="Proteomes" id="UP000534286">
    <property type="component" value="Unassembled WGS sequence"/>
</dbReference>
<evidence type="ECO:0000313" key="3">
    <source>
        <dbReference type="EMBL" id="MBB4937984.1"/>
    </source>
</evidence>
<dbReference type="AlphaFoldDB" id="A0A7W7RTK4"/>